<feature type="chain" id="PRO_5046494208" evidence="2">
    <location>
        <begin position="25"/>
        <end position="224"/>
    </location>
</feature>
<proteinExistence type="predicted"/>
<accession>A0ABP7K1Q1</accession>
<dbReference type="InterPro" id="IPR011250">
    <property type="entry name" value="OMP/PagP_B-barrel"/>
</dbReference>
<dbReference type="InterPro" id="IPR027385">
    <property type="entry name" value="Beta-barrel_OMP"/>
</dbReference>
<evidence type="ECO:0000313" key="4">
    <source>
        <dbReference type="EMBL" id="GAA3862980.1"/>
    </source>
</evidence>
<evidence type="ECO:0000256" key="1">
    <source>
        <dbReference type="ARBA" id="ARBA00022729"/>
    </source>
</evidence>
<reference evidence="5" key="1">
    <citation type="journal article" date="2019" name="Int. J. Syst. Evol. Microbiol.">
        <title>The Global Catalogue of Microorganisms (GCM) 10K type strain sequencing project: providing services to taxonomists for standard genome sequencing and annotation.</title>
        <authorList>
            <consortium name="The Broad Institute Genomics Platform"/>
            <consortium name="The Broad Institute Genome Sequencing Center for Infectious Disease"/>
            <person name="Wu L."/>
            <person name="Ma J."/>
        </authorList>
    </citation>
    <scope>NUCLEOTIDE SEQUENCE [LARGE SCALE GENOMIC DNA]</scope>
    <source>
        <strain evidence="5">JCM 17190</strain>
    </source>
</reference>
<feature type="signal peptide" evidence="2">
    <location>
        <begin position="1"/>
        <end position="24"/>
    </location>
</feature>
<dbReference type="Proteomes" id="UP001399917">
    <property type="component" value="Unassembled WGS sequence"/>
</dbReference>
<comment type="caution">
    <text evidence="4">The sequence shown here is derived from an EMBL/GenBank/DDBJ whole genome shotgun (WGS) entry which is preliminary data.</text>
</comment>
<sequence length="224" mass="24241">MPLIPLAPYVVGALAVFCAGSLAAQDYSISVYSGYQSAPHSNVTGSDPAGAGDFDFTAGWDSKPFAMPPYYGVRGTWWLSERFGLTADFNHTKVYADQETFDKSGFEVLEFTDGLNNLTFGGVWRWPAAWGDKLTPYAGLSAGLIIPHVEVQTTPTAPKTFEYQVAGPSVAWIAGASFEMNERWDVFGEYKGTYSQLNADLEGGGSLRTDIVTNAINLGVAFKF</sequence>
<dbReference type="Pfam" id="PF13505">
    <property type="entry name" value="OMP_b-brl"/>
    <property type="match status" value="1"/>
</dbReference>
<dbReference type="EMBL" id="BAABDF010000006">
    <property type="protein sequence ID" value="GAA3862980.1"/>
    <property type="molecule type" value="Genomic_DNA"/>
</dbReference>
<organism evidence="4 5">
    <name type="scientific">Celeribacter arenosi</name>
    <dbReference type="NCBI Taxonomy" id="792649"/>
    <lineage>
        <taxon>Bacteria</taxon>
        <taxon>Pseudomonadati</taxon>
        <taxon>Pseudomonadota</taxon>
        <taxon>Alphaproteobacteria</taxon>
        <taxon>Rhodobacterales</taxon>
        <taxon>Roseobacteraceae</taxon>
        <taxon>Celeribacter</taxon>
    </lineage>
</organism>
<feature type="domain" description="Outer membrane protein beta-barrel" evidence="3">
    <location>
        <begin position="13"/>
        <end position="224"/>
    </location>
</feature>
<name>A0ABP7K1Q1_9RHOB</name>
<evidence type="ECO:0000313" key="5">
    <source>
        <dbReference type="Proteomes" id="UP001399917"/>
    </source>
</evidence>
<dbReference type="SUPFAM" id="SSF56925">
    <property type="entry name" value="OMPA-like"/>
    <property type="match status" value="1"/>
</dbReference>
<dbReference type="RefSeq" id="WP_344844940.1">
    <property type="nucleotide sequence ID" value="NZ_BAABDF010000006.1"/>
</dbReference>
<gene>
    <name evidence="4" type="ORF">GCM10022404_11860</name>
</gene>
<protein>
    <submittedName>
        <fullName evidence="4">Outer membrane beta-barrel protein</fullName>
    </submittedName>
</protein>
<keyword evidence="5" id="KW-1185">Reference proteome</keyword>
<evidence type="ECO:0000259" key="3">
    <source>
        <dbReference type="Pfam" id="PF13505"/>
    </source>
</evidence>
<keyword evidence="1 2" id="KW-0732">Signal</keyword>
<dbReference type="Gene3D" id="2.40.160.20">
    <property type="match status" value="1"/>
</dbReference>
<evidence type="ECO:0000256" key="2">
    <source>
        <dbReference type="SAM" id="SignalP"/>
    </source>
</evidence>